<dbReference type="RefSeq" id="WP_379681845.1">
    <property type="nucleotide sequence ID" value="NZ_JBHLWP010000033.1"/>
</dbReference>
<gene>
    <name evidence="1" type="ORF">ACFFJK_22180</name>
</gene>
<accession>A0ABV6FNM0</accession>
<name>A0ABV6FNM0_9BURK</name>
<dbReference type="Proteomes" id="UP001589773">
    <property type="component" value="Unassembled WGS sequence"/>
</dbReference>
<keyword evidence="2" id="KW-1185">Reference proteome</keyword>
<organism evidence="1 2">
    <name type="scientific">Massilia consociata</name>
    <dbReference type="NCBI Taxonomy" id="760117"/>
    <lineage>
        <taxon>Bacteria</taxon>
        <taxon>Pseudomonadati</taxon>
        <taxon>Pseudomonadota</taxon>
        <taxon>Betaproteobacteria</taxon>
        <taxon>Burkholderiales</taxon>
        <taxon>Oxalobacteraceae</taxon>
        <taxon>Telluria group</taxon>
        <taxon>Massilia</taxon>
    </lineage>
</organism>
<protein>
    <submittedName>
        <fullName evidence="1">Uncharacterized protein</fullName>
    </submittedName>
</protein>
<evidence type="ECO:0000313" key="1">
    <source>
        <dbReference type="EMBL" id="MFC0254600.1"/>
    </source>
</evidence>
<proteinExistence type="predicted"/>
<evidence type="ECO:0000313" key="2">
    <source>
        <dbReference type="Proteomes" id="UP001589773"/>
    </source>
</evidence>
<sequence length="40" mass="4365">MSEFLFVRAGCTTTVHPLPALVRGAARGVEKRFRCAVFLG</sequence>
<dbReference type="EMBL" id="JBHLWP010000033">
    <property type="protein sequence ID" value="MFC0254600.1"/>
    <property type="molecule type" value="Genomic_DNA"/>
</dbReference>
<reference evidence="1 2" key="1">
    <citation type="submission" date="2024-09" db="EMBL/GenBank/DDBJ databases">
        <authorList>
            <person name="Sun Q."/>
            <person name="Mori K."/>
        </authorList>
    </citation>
    <scope>NUCLEOTIDE SEQUENCE [LARGE SCALE GENOMIC DNA]</scope>
    <source>
        <strain evidence="1 2">CCM 7792</strain>
    </source>
</reference>
<comment type="caution">
    <text evidence="1">The sequence shown here is derived from an EMBL/GenBank/DDBJ whole genome shotgun (WGS) entry which is preliminary data.</text>
</comment>